<protein>
    <submittedName>
        <fullName evidence="7">NADPH-dependent 2,4-dienoyl-CoA reductase/sulfur reductase-like enzyme</fullName>
    </submittedName>
</protein>
<dbReference type="PANTHER" id="PTHR43557:SF2">
    <property type="entry name" value="RIESKE DOMAIN-CONTAINING PROTEIN-RELATED"/>
    <property type="match status" value="1"/>
</dbReference>
<evidence type="ECO:0000256" key="1">
    <source>
        <dbReference type="ARBA" id="ARBA00001974"/>
    </source>
</evidence>
<keyword evidence="8" id="KW-1185">Reference proteome</keyword>
<dbReference type="InterPro" id="IPR023753">
    <property type="entry name" value="FAD/NAD-binding_dom"/>
</dbReference>
<dbReference type="Gene3D" id="3.50.50.60">
    <property type="entry name" value="FAD/NAD(P)-binding domain"/>
    <property type="match status" value="2"/>
</dbReference>
<evidence type="ECO:0000259" key="5">
    <source>
        <dbReference type="Pfam" id="PF07992"/>
    </source>
</evidence>
<dbReference type="InterPro" id="IPR016156">
    <property type="entry name" value="FAD/NAD-linked_Rdtase_dimer_sf"/>
</dbReference>
<evidence type="ECO:0000256" key="4">
    <source>
        <dbReference type="ARBA" id="ARBA00023002"/>
    </source>
</evidence>
<dbReference type="InterPro" id="IPR036188">
    <property type="entry name" value="FAD/NAD-bd_sf"/>
</dbReference>
<dbReference type="InterPro" id="IPR050446">
    <property type="entry name" value="FAD-oxidoreductase/Apoptosis"/>
</dbReference>
<name>A0ABS4U1B9_9PSEU</name>
<keyword evidence="2" id="KW-0285">Flavoprotein</keyword>
<dbReference type="Proteomes" id="UP001519332">
    <property type="component" value="Unassembled WGS sequence"/>
</dbReference>
<dbReference type="PANTHER" id="PTHR43557">
    <property type="entry name" value="APOPTOSIS-INDUCING FACTOR 1"/>
    <property type="match status" value="1"/>
</dbReference>
<comment type="cofactor">
    <cofactor evidence="1">
        <name>FAD</name>
        <dbReference type="ChEBI" id="CHEBI:57692"/>
    </cofactor>
</comment>
<comment type="caution">
    <text evidence="7">The sequence shown here is derived from an EMBL/GenBank/DDBJ whole genome shotgun (WGS) entry which is preliminary data.</text>
</comment>
<dbReference type="Pfam" id="PF14759">
    <property type="entry name" value="Reductase_C"/>
    <property type="match status" value="1"/>
</dbReference>
<evidence type="ECO:0000256" key="3">
    <source>
        <dbReference type="ARBA" id="ARBA00022827"/>
    </source>
</evidence>
<feature type="domain" description="Reductase C-terminal" evidence="6">
    <location>
        <begin position="317"/>
        <end position="380"/>
    </location>
</feature>
<keyword evidence="4" id="KW-0560">Oxidoreductase</keyword>
<dbReference type="PRINTS" id="PR00411">
    <property type="entry name" value="PNDRDTASEI"/>
</dbReference>
<evidence type="ECO:0000313" key="8">
    <source>
        <dbReference type="Proteomes" id="UP001519332"/>
    </source>
</evidence>
<reference evidence="7 8" key="1">
    <citation type="submission" date="2021-03" db="EMBL/GenBank/DDBJ databases">
        <title>Sequencing the genomes of 1000 actinobacteria strains.</title>
        <authorList>
            <person name="Klenk H.-P."/>
        </authorList>
    </citation>
    <scope>NUCLEOTIDE SEQUENCE [LARGE SCALE GENOMIC DNA]</scope>
    <source>
        <strain evidence="7 8">DSM 46670</strain>
    </source>
</reference>
<organism evidence="7 8">
    <name type="scientific">Kibdelosporangium banguiense</name>
    <dbReference type="NCBI Taxonomy" id="1365924"/>
    <lineage>
        <taxon>Bacteria</taxon>
        <taxon>Bacillati</taxon>
        <taxon>Actinomycetota</taxon>
        <taxon>Actinomycetes</taxon>
        <taxon>Pseudonocardiales</taxon>
        <taxon>Pseudonocardiaceae</taxon>
        <taxon>Kibdelosporangium</taxon>
    </lineage>
</organism>
<feature type="domain" description="FAD/NAD(P)-binding" evidence="5">
    <location>
        <begin position="3"/>
        <end position="298"/>
    </location>
</feature>
<evidence type="ECO:0000259" key="6">
    <source>
        <dbReference type="Pfam" id="PF14759"/>
    </source>
</evidence>
<proteinExistence type="predicted"/>
<dbReference type="SUPFAM" id="SSF51905">
    <property type="entry name" value="FAD/NAD(P)-binding domain"/>
    <property type="match status" value="2"/>
</dbReference>
<gene>
    <name evidence="7" type="ORF">JOF56_010409</name>
</gene>
<sequence length="382" mass="40492">MDRIVVVGAAAAGLTAAETLRREGFEKQITLVGDELHLPYDRPPLSKQVLSGAWETDRIALRKDSVYTESDIGVRLGVRATGLDTSSQVVQLASGDSLHYDGLIIATGVRPRLLPFGHDLTGVYVMRTLDDAVSLKKALASSSRLVVVGAGFLGCEAAASARRLGLDVTLVDPLPQPMVRQFGPMIGGLVSSLHTAEGVSVRTGVGVSSFQGSSHVTGVVLSDGTVLDADVVLVAIGAEPATDWLSGSGLVLDNGIVCDAYCRAAPGVYAAGDVASWHHQGYAEQMRVEHRMNATEQGMAAARNLLGASVPFCPIPYFWTDQYDTKIAAFGLLTGDVTVTEGTPESGKFMAHYTREGKLVGVLSWNMPRELRKARALLMQTG</sequence>
<dbReference type="InterPro" id="IPR028202">
    <property type="entry name" value="Reductase_C"/>
</dbReference>
<evidence type="ECO:0000256" key="2">
    <source>
        <dbReference type="ARBA" id="ARBA00022630"/>
    </source>
</evidence>
<accession>A0ABS4U1B9</accession>
<dbReference type="EMBL" id="JAGINW010000001">
    <property type="protein sequence ID" value="MBP2330024.1"/>
    <property type="molecule type" value="Genomic_DNA"/>
</dbReference>
<keyword evidence="3" id="KW-0274">FAD</keyword>
<dbReference type="PRINTS" id="PR00368">
    <property type="entry name" value="FADPNR"/>
</dbReference>
<dbReference type="RefSeq" id="WP_245378761.1">
    <property type="nucleotide sequence ID" value="NZ_JAGINW010000001.1"/>
</dbReference>
<evidence type="ECO:0000313" key="7">
    <source>
        <dbReference type="EMBL" id="MBP2330024.1"/>
    </source>
</evidence>
<dbReference type="SUPFAM" id="SSF55424">
    <property type="entry name" value="FAD/NAD-linked reductases, dimerisation (C-terminal) domain"/>
    <property type="match status" value="1"/>
</dbReference>
<dbReference type="Pfam" id="PF07992">
    <property type="entry name" value="Pyr_redox_2"/>
    <property type="match status" value="1"/>
</dbReference>
<dbReference type="Gene3D" id="3.30.390.30">
    <property type="match status" value="1"/>
</dbReference>